<accession>A0A813NMQ0</accession>
<gene>
    <name evidence="7" type="ORF">OXX778_LOCUS3435</name>
</gene>
<dbReference type="GO" id="GO:0016020">
    <property type="term" value="C:membrane"/>
    <property type="evidence" value="ECO:0007669"/>
    <property type="project" value="UniProtKB-SubCell"/>
</dbReference>
<evidence type="ECO:0000256" key="3">
    <source>
        <dbReference type="ARBA" id="ARBA00022989"/>
    </source>
</evidence>
<dbReference type="InterPro" id="IPR004776">
    <property type="entry name" value="Mem_transp_PIN-like"/>
</dbReference>
<feature type="transmembrane region" description="Helical" evidence="5">
    <location>
        <begin position="280"/>
        <end position="302"/>
    </location>
</feature>
<feature type="transmembrane region" description="Helical" evidence="5">
    <location>
        <begin position="103"/>
        <end position="125"/>
    </location>
</feature>
<name>A0A813NMQ0_9BILA</name>
<feature type="transmembrane region" description="Helical" evidence="5">
    <location>
        <begin position="253"/>
        <end position="271"/>
    </location>
</feature>
<evidence type="ECO:0000313" key="8">
    <source>
        <dbReference type="Proteomes" id="UP000663879"/>
    </source>
</evidence>
<dbReference type="InterPro" id="IPR000591">
    <property type="entry name" value="DEP_dom"/>
</dbReference>
<comment type="caution">
    <text evidence="7">The sequence shown here is derived from an EMBL/GenBank/DDBJ whole genome shotgun (WGS) entry which is preliminary data.</text>
</comment>
<feature type="transmembrane region" description="Helical" evidence="5">
    <location>
        <begin position="137"/>
        <end position="160"/>
    </location>
</feature>
<keyword evidence="8" id="KW-1185">Reference proteome</keyword>
<dbReference type="InterPro" id="IPR036388">
    <property type="entry name" value="WH-like_DNA-bd_sf"/>
</dbReference>
<feature type="transmembrane region" description="Helical" evidence="5">
    <location>
        <begin position="15"/>
        <end position="33"/>
    </location>
</feature>
<dbReference type="Pfam" id="PF00610">
    <property type="entry name" value="DEP"/>
    <property type="match status" value="1"/>
</dbReference>
<dbReference type="PANTHER" id="PTHR22829:SF5">
    <property type="entry name" value="INTEGRAL MEMBRANE PROTEIN GPR155"/>
    <property type="match status" value="1"/>
</dbReference>
<dbReference type="GO" id="GO:0055085">
    <property type="term" value="P:transmembrane transport"/>
    <property type="evidence" value="ECO:0007669"/>
    <property type="project" value="InterPro"/>
</dbReference>
<feature type="transmembrane region" description="Helical" evidence="5">
    <location>
        <begin position="515"/>
        <end position="536"/>
    </location>
</feature>
<feature type="transmembrane region" description="Helical" evidence="5">
    <location>
        <begin position="556"/>
        <end position="575"/>
    </location>
</feature>
<evidence type="ECO:0000256" key="4">
    <source>
        <dbReference type="ARBA" id="ARBA00023136"/>
    </source>
</evidence>
<feature type="transmembrane region" description="Helical" evidence="5">
    <location>
        <begin position="431"/>
        <end position="450"/>
    </location>
</feature>
<dbReference type="SMART" id="SM00049">
    <property type="entry name" value="DEP"/>
    <property type="match status" value="1"/>
</dbReference>
<keyword evidence="2 5" id="KW-0812">Transmembrane</keyword>
<evidence type="ECO:0000256" key="5">
    <source>
        <dbReference type="SAM" id="Phobius"/>
    </source>
</evidence>
<dbReference type="AlphaFoldDB" id="A0A813NMQ0"/>
<keyword evidence="4 5" id="KW-0472">Membrane</keyword>
<dbReference type="Gene3D" id="1.10.10.10">
    <property type="entry name" value="Winged helix-like DNA-binding domain superfamily/Winged helix DNA-binding domain"/>
    <property type="match status" value="1"/>
</dbReference>
<feature type="transmembrane region" description="Helical" evidence="5">
    <location>
        <begin position="400"/>
        <end position="419"/>
    </location>
</feature>
<evidence type="ECO:0000256" key="1">
    <source>
        <dbReference type="ARBA" id="ARBA00004141"/>
    </source>
</evidence>
<dbReference type="GO" id="GO:0030514">
    <property type="term" value="P:negative regulation of BMP signaling pathway"/>
    <property type="evidence" value="ECO:0007669"/>
    <property type="project" value="TreeGrafter"/>
</dbReference>
<feature type="transmembrane region" description="Helical" evidence="5">
    <location>
        <begin position="691"/>
        <end position="712"/>
    </location>
</feature>
<feature type="transmembrane region" description="Helical" evidence="5">
    <location>
        <begin position="651"/>
        <end position="671"/>
    </location>
</feature>
<dbReference type="Proteomes" id="UP000663879">
    <property type="component" value="Unassembled WGS sequence"/>
</dbReference>
<dbReference type="GO" id="GO:0035556">
    <property type="term" value="P:intracellular signal transduction"/>
    <property type="evidence" value="ECO:0007669"/>
    <property type="project" value="InterPro"/>
</dbReference>
<protein>
    <recommendedName>
        <fullName evidence="6">DEP domain-containing protein</fullName>
    </recommendedName>
</protein>
<comment type="subcellular location">
    <subcellularLocation>
        <location evidence="1">Membrane</location>
        <topology evidence="1">Multi-pass membrane protein</topology>
    </subcellularLocation>
</comment>
<dbReference type="PANTHER" id="PTHR22829">
    <property type="entry name" value="DEP DOMAIN PROTEIN"/>
    <property type="match status" value="1"/>
</dbReference>
<dbReference type="PROSITE" id="PS50186">
    <property type="entry name" value="DEP"/>
    <property type="match status" value="1"/>
</dbReference>
<dbReference type="InterPro" id="IPR036390">
    <property type="entry name" value="WH_DNA-bd_sf"/>
</dbReference>
<organism evidence="7 8">
    <name type="scientific">Brachionus calyciflorus</name>
    <dbReference type="NCBI Taxonomy" id="104777"/>
    <lineage>
        <taxon>Eukaryota</taxon>
        <taxon>Metazoa</taxon>
        <taxon>Spiralia</taxon>
        <taxon>Gnathifera</taxon>
        <taxon>Rotifera</taxon>
        <taxon>Eurotatoria</taxon>
        <taxon>Monogononta</taxon>
        <taxon>Pseudotrocha</taxon>
        <taxon>Ploima</taxon>
        <taxon>Brachionidae</taxon>
        <taxon>Brachionus</taxon>
    </lineage>
</organism>
<feature type="transmembrane region" description="Helical" evidence="5">
    <location>
        <begin position="327"/>
        <end position="346"/>
    </location>
</feature>
<evidence type="ECO:0000313" key="7">
    <source>
        <dbReference type="EMBL" id="CAF0741911.1"/>
    </source>
</evidence>
<reference evidence="7" key="1">
    <citation type="submission" date="2021-02" db="EMBL/GenBank/DDBJ databases">
        <authorList>
            <person name="Nowell W R."/>
        </authorList>
    </citation>
    <scope>NUCLEOTIDE SEQUENCE</scope>
    <source>
        <strain evidence="7">Ploen Becks lab</strain>
    </source>
</reference>
<evidence type="ECO:0000256" key="2">
    <source>
        <dbReference type="ARBA" id="ARBA00022692"/>
    </source>
</evidence>
<dbReference type="OrthoDB" id="2133778at2759"/>
<sequence length="829" mass="95128">MHPNLSESDEIDYNLYPALIQVFAIILLGYLAGNFEIISREQVLGLNRFVSTFSLPCLLFKNLTVVNFSMVNWLFLTSVFISKTLIFFLTFAVSLFTIKPLNIGMAAVFGIFVSQSNDFALGYPILEAVYSKTHSDYIDYIYLLAPISLVILNPIAFLLMEASEIIIQRRNRKLDNFLAVTSDSDSKDSDNVDSIKVVKKSFDKKKNLELSTIQLIKSTIWSTISNPIVFMTIIGLIANFVLHQKIPRLIDPIITAIANSFSALSLFYLGYTMVGKIKNLTFSSIVIILILVLTKGLIYPLINRETIIHLNDNFNFNQPNNTDVDSLSSFGFLYGTFPTAPSLFVYTTRYKSIGEDLISAALVFGTIASAPLMMISGKMISLKYNSSSVSNFEDIACKTAYGFSFLTWFCCIWVFYVFVASGRCLKKPYLFTFYLIISQMLTALVHVIWSNVTTNMDNLDPIYGLIHIGFGLFLELVTRCLPLSIILCLILKSNMHSINKNKFYLLLVKMSKSDLILYFIGFILPFITTVVCLLINDMPEKQSMIMKLGKIQMIVSNSLTLLIIISVFYCLVIFVRIKNENSNFFSLMNKKRTYSDSSIRTQITTTRNSISEIEIESELEDSRLTDGNSRLELSEYDFEILNEEHQIMQHLSLVIILTFNALMSLFFKLWVLFDEKKSGIFYELQLIDTTLLFGQGFFTLLSFGFDNQYIFAPMAFKIKEMLGLVEPFKLPNMEDLPQETIDFCKKFDRKYKSKCTNKIVRDLRFHHKYYRSVFKGNDFVDWLIKKKLAVSRSQAEEIGKKLVDGRIMSHVTHKRHFYDAYHLYKFNVY</sequence>
<dbReference type="Pfam" id="PF03547">
    <property type="entry name" value="Mem_trans"/>
    <property type="match status" value="1"/>
</dbReference>
<feature type="domain" description="DEP" evidence="6">
    <location>
        <begin position="770"/>
        <end position="828"/>
    </location>
</feature>
<feature type="transmembrane region" description="Helical" evidence="5">
    <location>
        <begin position="462"/>
        <end position="491"/>
    </location>
</feature>
<proteinExistence type="predicted"/>
<dbReference type="EMBL" id="CAJNOC010000303">
    <property type="protein sequence ID" value="CAF0741911.1"/>
    <property type="molecule type" value="Genomic_DNA"/>
</dbReference>
<keyword evidence="3 5" id="KW-1133">Transmembrane helix</keyword>
<dbReference type="SUPFAM" id="SSF46785">
    <property type="entry name" value="Winged helix' DNA-binding domain"/>
    <property type="match status" value="1"/>
</dbReference>
<evidence type="ECO:0000259" key="6">
    <source>
        <dbReference type="PROSITE" id="PS50186"/>
    </source>
</evidence>
<feature type="transmembrane region" description="Helical" evidence="5">
    <location>
        <begin position="45"/>
        <end position="64"/>
    </location>
</feature>
<feature type="transmembrane region" description="Helical" evidence="5">
    <location>
        <begin position="358"/>
        <end position="380"/>
    </location>
</feature>
<dbReference type="InterPro" id="IPR051832">
    <property type="entry name" value="mTOR-Rac_regulators"/>
</dbReference>
<feature type="transmembrane region" description="Helical" evidence="5">
    <location>
        <begin position="70"/>
        <end position="96"/>
    </location>
</feature>
<feature type="transmembrane region" description="Helical" evidence="5">
    <location>
        <begin position="220"/>
        <end position="241"/>
    </location>
</feature>